<feature type="compositionally biased region" description="Polar residues" evidence="1">
    <location>
        <begin position="1"/>
        <end position="11"/>
    </location>
</feature>
<comment type="caution">
    <text evidence="2">The sequence shown here is derived from an EMBL/GenBank/DDBJ whole genome shotgun (WGS) entry which is preliminary data.</text>
</comment>
<gene>
    <name evidence="2" type="ORF">DERYTH_LOCUS2016</name>
</gene>
<organism evidence="2 3">
    <name type="scientific">Dentiscutata erythropus</name>
    <dbReference type="NCBI Taxonomy" id="1348616"/>
    <lineage>
        <taxon>Eukaryota</taxon>
        <taxon>Fungi</taxon>
        <taxon>Fungi incertae sedis</taxon>
        <taxon>Mucoromycota</taxon>
        <taxon>Glomeromycotina</taxon>
        <taxon>Glomeromycetes</taxon>
        <taxon>Diversisporales</taxon>
        <taxon>Gigasporaceae</taxon>
        <taxon>Dentiscutata</taxon>
    </lineage>
</organism>
<evidence type="ECO:0000313" key="2">
    <source>
        <dbReference type="EMBL" id="CAG8482849.1"/>
    </source>
</evidence>
<reference evidence="2" key="1">
    <citation type="submission" date="2021-06" db="EMBL/GenBank/DDBJ databases">
        <authorList>
            <person name="Kallberg Y."/>
            <person name="Tangrot J."/>
            <person name="Rosling A."/>
        </authorList>
    </citation>
    <scope>NUCLEOTIDE SEQUENCE</scope>
    <source>
        <strain evidence="2">MA453B</strain>
    </source>
</reference>
<evidence type="ECO:0000256" key="1">
    <source>
        <dbReference type="SAM" id="MobiDB-lite"/>
    </source>
</evidence>
<name>A0A9N8Z9P0_9GLOM</name>
<sequence length="79" mass="9220">MKNIDKLQNITDPYDQDISKQNDSDDQNIDNDSAQKIYNDLLSLYLETKEGFKNTLAYKLTKIINSDDNFKFTKSSKTY</sequence>
<keyword evidence="3" id="KW-1185">Reference proteome</keyword>
<evidence type="ECO:0000313" key="3">
    <source>
        <dbReference type="Proteomes" id="UP000789405"/>
    </source>
</evidence>
<feature type="region of interest" description="Disordered" evidence="1">
    <location>
        <begin position="1"/>
        <end position="31"/>
    </location>
</feature>
<proteinExistence type="predicted"/>
<accession>A0A9N8Z9P0</accession>
<dbReference type="EMBL" id="CAJVPY010000602">
    <property type="protein sequence ID" value="CAG8482849.1"/>
    <property type="molecule type" value="Genomic_DNA"/>
</dbReference>
<protein>
    <submittedName>
        <fullName evidence="2">16010_t:CDS:1</fullName>
    </submittedName>
</protein>
<dbReference type="Proteomes" id="UP000789405">
    <property type="component" value="Unassembled WGS sequence"/>
</dbReference>
<dbReference type="AlphaFoldDB" id="A0A9N8Z9P0"/>